<evidence type="ECO:0000256" key="1">
    <source>
        <dbReference type="ARBA" id="ARBA00023015"/>
    </source>
</evidence>
<dbReference type="GO" id="GO:0000976">
    <property type="term" value="F:transcription cis-regulatory region binding"/>
    <property type="evidence" value="ECO:0007669"/>
    <property type="project" value="TreeGrafter"/>
</dbReference>
<keyword evidence="7" id="KW-1185">Reference proteome</keyword>
<dbReference type="AlphaFoldDB" id="A0A127A2X3"/>
<dbReference type="InterPro" id="IPR036271">
    <property type="entry name" value="Tet_transcr_reg_TetR-rel_C_sf"/>
</dbReference>
<evidence type="ECO:0000256" key="4">
    <source>
        <dbReference type="PROSITE-ProRule" id="PRU00335"/>
    </source>
</evidence>
<accession>A0A127A2X3</accession>
<protein>
    <submittedName>
        <fullName evidence="6">Transcriptional regulator, TetR family</fullName>
    </submittedName>
</protein>
<sequence length="189" mass="21107">MAEAVLGRRERQRLRMRARLLEAALSLFEAQGFESTTIDQIAERADVARQTVLNHYPAKRDFVLAWGERRRQEAAAADVLGAGSMRERLHRLYDVLAEVNERERQLTRMLRGQMVVPQPIPPALTAALDDGAATGELLKGISAQDVAEILAAVYFDTQNRWLLEEPAGFDLKAALSRKLDLILGQLTST</sequence>
<proteinExistence type="predicted"/>
<dbReference type="GO" id="GO:0003700">
    <property type="term" value="F:DNA-binding transcription factor activity"/>
    <property type="evidence" value="ECO:0007669"/>
    <property type="project" value="TreeGrafter"/>
</dbReference>
<dbReference type="InterPro" id="IPR001647">
    <property type="entry name" value="HTH_TetR"/>
</dbReference>
<feature type="DNA-binding region" description="H-T-H motif" evidence="4">
    <location>
        <begin position="37"/>
        <end position="56"/>
    </location>
</feature>
<evidence type="ECO:0000259" key="5">
    <source>
        <dbReference type="PROSITE" id="PS50977"/>
    </source>
</evidence>
<dbReference type="KEGG" id="satk:SA2016_2872"/>
<dbReference type="PANTHER" id="PTHR30055:SF234">
    <property type="entry name" value="HTH-TYPE TRANSCRIPTIONAL REGULATOR BETI"/>
    <property type="match status" value="1"/>
</dbReference>
<gene>
    <name evidence="6" type="ORF">SA2016_2872</name>
</gene>
<keyword evidence="1" id="KW-0805">Transcription regulation</keyword>
<dbReference type="OrthoDB" id="8688418at2"/>
<dbReference type="Pfam" id="PF00440">
    <property type="entry name" value="TetR_N"/>
    <property type="match status" value="1"/>
</dbReference>
<evidence type="ECO:0000256" key="2">
    <source>
        <dbReference type="ARBA" id="ARBA00023125"/>
    </source>
</evidence>
<dbReference type="InterPro" id="IPR050109">
    <property type="entry name" value="HTH-type_TetR-like_transc_reg"/>
</dbReference>
<dbReference type="SUPFAM" id="SSF46689">
    <property type="entry name" value="Homeodomain-like"/>
    <property type="match status" value="1"/>
</dbReference>
<feature type="domain" description="HTH tetR-type" evidence="5">
    <location>
        <begin position="14"/>
        <end position="74"/>
    </location>
</feature>
<reference evidence="6 7" key="1">
    <citation type="submission" date="2016-02" db="EMBL/GenBank/DDBJ databases">
        <title>Complete genome of Sinomonas atrocyanea KCTC 3377.</title>
        <authorList>
            <person name="Kim K.M."/>
        </authorList>
    </citation>
    <scope>NUCLEOTIDE SEQUENCE [LARGE SCALE GENOMIC DNA]</scope>
    <source>
        <strain evidence="6 7">KCTC 3377</strain>
    </source>
</reference>
<keyword evidence="2 4" id="KW-0238">DNA-binding</keyword>
<dbReference type="Gene3D" id="1.10.357.10">
    <property type="entry name" value="Tetracycline Repressor, domain 2"/>
    <property type="match status" value="1"/>
</dbReference>
<name>A0A127A2X3_9MICC</name>
<dbReference type="PANTHER" id="PTHR30055">
    <property type="entry name" value="HTH-TYPE TRANSCRIPTIONAL REGULATOR RUTR"/>
    <property type="match status" value="1"/>
</dbReference>
<dbReference type="PATRIC" id="fig|37927.3.peg.2951"/>
<dbReference type="EMBL" id="CP014518">
    <property type="protein sequence ID" value="AMM33537.1"/>
    <property type="molecule type" value="Genomic_DNA"/>
</dbReference>
<dbReference type="STRING" id="37927.SA2016_2872"/>
<dbReference type="SUPFAM" id="SSF48498">
    <property type="entry name" value="Tetracyclin repressor-like, C-terminal domain"/>
    <property type="match status" value="1"/>
</dbReference>
<dbReference type="RefSeq" id="WP_084249543.1">
    <property type="nucleotide sequence ID" value="NZ_BJMO01000005.1"/>
</dbReference>
<dbReference type="InterPro" id="IPR009057">
    <property type="entry name" value="Homeodomain-like_sf"/>
</dbReference>
<evidence type="ECO:0000313" key="7">
    <source>
        <dbReference type="Proteomes" id="UP000070134"/>
    </source>
</evidence>
<dbReference type="PRINTS" id="PR00455">
    <property type="entry name" value="HTHTETR"/>
</dbReference>
<dbReference type="Proteomes" id="UP000070134">
    <property type="component" value="Chromosome"/>
</dbReference>
<dbReference type="PROSITE" id="PS50977">
    <property type="entry name" value="HTH_TETR_2"/>
    <property type="match status" value="1"/>
</dbReference>
<evidence type="ECO:0000256" key="3">
    <source>
        <dbReference type="ARBA" id="ARBA00023163"/>
    </source>
</evidence>
<keyword evidence="3" id="KW-0804">Transcription</keyword>
<evidence type="ECO:0000313" key="6">
    <source>
        <dbReference type="EMBL" id="AMM33537.1"/>
    </source>
</evidence>
<organism evidence="6 7">
    <name type="scientific">Sinomonas atrocyanea</name>
    <dbReference type="NCBI Taxonomy" id="37927"/>
    <lineage>
        <taxon>Bacteria</taxon>
        <taxon>Bacillati</taxon>
        <taxon>Actinomycetota</taxon>
        <taxon>Actinomycetes</taxon>
        <taxon>Micrococcales</taxon>
        <taxon>Micrococcaceae</taxon>
        <taxon>Sinomonas</taxon>
    </lineage>
</organism>